<dbReference type="Proteomes" id="UP000245207">
    <property type="component" value="Unassembled WGS sequence"/>
</dbReference>
<keyword evidence="2" id="KW-0433">Leucine-rich repeat</keyword>
<dbReference type="Gene3D" id="3.80.10.10">
    <property type="entry name" value="Ribonuclease Inhibitor"/>
    <property type="match status" value="5"/>
</dbReference>
<evidence type="ECO:0000256" key="1">
    <source>
        <dbReference type="ARBA" id="ARBA00009592"/>
    </source>
</evidence>
<dbReference type="PRINTS" id="PR00019">
    <property type="entry name" value="LEURICHRPT"/>
</dbReference>
<dbReference type="FunFam" id="3.80.10.10:FF:000383">
    <property type="entry name" value="Leucine-rich repeat receptor protein kinase EMS1"/>
    <property type="match status" value="1"/>
</dbReference>
<dbReference type="InterPro" id="IPR055414">
    <property type="entry name" value="LRR_R13L4/SHOC2-like"/>
</dbReference>
<dbReference type="InterPro" id="IPR051502">
    <property type="entry name" value="RLP_Defense_Trigger"/>
</dbReference>
<keyword evidence="5" id="KW-0675">Receptor</keyword>
<dbReference type="SUPFAM" id="SSF52058">
    <property type="entry name" value="L domain-like"/>
    <property type="match status" value="1"/>
</dbReference>
<gene>
    <name evidence="5" type="ORF">CTI12_AA359270</name>
</gene>
<protein>
    <submittedName>
        <fullName evidence="5">Receptor like protein 1</fullName>
    </submittedName>
</protein>
<name>A0A2U1MNX7_ARTAN</name>
<dbReference type="PANTHER" id="PTHR48062:SF21">
    <property type="entry name" value="RECEPTOR-LIKE PROTEIN 12"/>
    <property type="match status" value="1"/>
</dbReference>
<dbReference type="PROSITE" id="PS51450">
    <property type="entry name" value="LRR"/>
    <property type="match status" value="1"/>
</dbReference>
<proteinExistence type="inferred from homology"/>
<dbReference type="InterPro" id="IPR003591">
    <property type="entry name" value="Leu-rich_rpt_typical-subtyp"/>
</dbReference>
<dbReference type="STRING" id="35608.A0A2U1MNX7"/>
<dbReference type="InterPro" id="IPR032675">
    <property type="entry name" value="LRR_dom_sf"/>
</dbReference>
<dbReference type="SUPFAM" id="SSF52047">
    <property type="entry name" value="RNI-like"/>
    <property type="match status" value="1"/>
</dbReference>
<sequence>MNSYDSEADNVLPSWVDFGECCDWERVKCNTITGHVTKLSFNQINNNLRFISEPVKLWPLNVSLFLQFEELRSLNLSMNFLDNAILNTELETLSSLKNLEILDLTSNYDIDNDIIPSLTTLTSLRVLDLSYTSLKGRFPTTGIIRYFEKLRNFGSNRVWLLWYFSNTRNLDLSGNRLSGSFPAYDLAYLTNLEKLDFSGNKRFTNTSIIQELSRLKDLKTLDMGACGLNSLVFNGTMSGLLYLNLDWNVFRNDSLRFLGAFPSLKFLSLESSRFNRAALLEELPYMPNLEVLLLGRNKLRGKLTMKALSSFPNLEILDLSSNNLNGSIPSEISALSYMRVLYLAENNLNGSLLEYGLCQLKNLQELDLSLNSFEGNLPQCFSNLSSLKVFEISSNHFTGIIPQFVIANMTSLEYINLCHNKFEGLLSFSSLANLRNLVVVEFKSNNDKFEVDTEEPLGWMPMFQLQVLVLSNSNVNMHKGNVVPSFLLHQHELQVLDLSHNSLQGHTPNWLVENNTMLQSLYLRNNSFGGSIRMPSYRDFQLAYLDMSDNEIMGSIPGNIGRFCWPQTYVTRLARAAV</sequence>
<accession>A0A2U1MNX7</accession>
<comment type="similarity">
    <text evidence="1">Belongs to the RLP family.</text>
</comment>
<dbReference type="GO" id="GO:0051707">
    <property type="term" value="P:response to other organism"/>
    <property type="evidence" value="ECO:0007669"/>
    <property type="project" value="UniProtKB-ARBA"/>
</dbReference>
<dbReference type="Pfam" id="PF00560">
    <property type="entry name" value="LRR_1"/>
    <property type="match status" value="2"/>
</dbReference>
<dbReference type="GO" id="GO:0006952">
    <property type="term" value="P:defense response"/>
    <property type="evidence" value="ECO:0007669"/>
    <property type="project" value="UniProtKB-ARBA"/>
</dbReference>
<keyword evidence="3" id="KW-0677">Repeat</keyword>
<reference evidence="5 6" key="1">
    <citation type="journal article" date="2018" name="Mol. Plant">
        <title>The genome of Artemisia annua provides insight into the evolution of Asteraceae family and artemisinin biosynthesis.</title>
        <authorList>
            <person name="Shen Q."/>
            <person name="Zhang L."/>
            <person name="Liao Z."/>
            <person name="Wang S."/>
            <person name="Yan T."/>
            <person name="Shi P."/>
            <person name="Liu M."/>
            <person name="Fu X."/>
            <person name="Pan Q."/>
            <person name="Wang Y."/>
            <person name="Lv Z."/>
            <person name="Lu X."/>
            <person name="Zhang F."/>
            <person name="Jiang W."/>
            <person name="Ma Y."/>
            <person name="Chen M."/>
            <person name="Hao X."/>
            <person name="Li L."/>
            <person name="Tang Y."/>
            <person name="Lv G."/>
            <person name="Zhou Y."/>
            <person name="Sun X."/>
            <person name="Brodelius P.E."/>
            <person name="Rose J.K.C."/>
            <person name="Tang K."/>
        </authorList>
    </citation>
    <scope>NUCLEOTIDE SEQUENCE [LARGE SCALE GENOMIC DNA]</scope>
    <source>
        <strain evidence="6">cv. Huhao1</strain>
        <tissue evidence="5">Leaf</tissue>
    </source>
</reference>
<dbReference type="OrthoDB" id="4691307at2759"/>
<evidence type="ECO:0000256" key="2">
    <source>
        <dbReference type="ARBA" id="ARBA00022614"/>
    </source>
</evidence>
<organism evidence="5 6">
    <name type="scientific">Artemisia annua</name>
    <name type="common">Sweet wormwood</name>
    <dbReference type="NCBI Taxonomy" id="35608"/>
    <lineage>
        <taxon>Eukaryota</taxon>
        <taxon>Viridiplantae</taxon>
        <taxon>Streptophyta</taxon>
        <taxon>Embryophyta</taxon>
        <taxon>Tracheophyta</taxon>
        <taxon>Spermatophyta</taxon>
        <taxon>Magnoliopsida</taxon>
        <taxon>eudicotyledons</taxon>
        <taxon>Gunneridae</taxon>
        <taxon>Pentapetalae</taxon>
        <taxon>asterids</taxon>
        <taxon>campanulids</taxon>
        <taxon>Asterales</taxon>
        <taxon>Asteraceae</taxon>
        <taxon>Asteroideae</taxon>
        <taxon>Anthemideae</taxon>
        <taxon>Artemisiinae</taxon>
        <taxon>Artemisia</taxon>
    </lineage>
</organism>
<dbReference type="Pfam" id="PF23598">
    <property type="entry name" value="LRR_14"/>
    <property type="match status" value="1"/>
</dbReference>
<dbReference type="EMBL" id="PKPP01004736">
    <property type="protein sequence ID" value="PWA62975.1"/>
    <property type="molecule type" value="Genomic_DNA"/>
</dbReference>
<dbReference type="GO" id="GO:0012505">
    <property type="term" value="C:endomembrane system"/>
    <property type="evidence" value="ECO:0007669"/>
    <property type="project" value="UniProtKB-SubCell"/>
</dbReference>
<evidence type="ECO:0000259" key="4">
    <source>
        <dbReference type="Pfam" id="PF23598"/>
    </source>
</evidence>
<dbReference type="PANTHER" id="PTHR48062">
    <property type="entry name" value="RECEPTOR-LIKE PROTEIN 14"/>
    <property type="match status" value="1"/>
</dbReference>
<dbReference type="SMART" id="SM00369">
    <property type="entry name" value="LRR_TYP"/>
    <property type="match status" value="4"/>
</dbReference>
<evidence type="ECO:0000313" key="5">
    <source>
        <dbReference type="EMBL" id="PWA62975.1"/>
    </source>
</evidence>
<keyword evidence="6" id="KW-1185">Reference proteome</keyword>
<evidence type="ECO:0000313" key="6">
    <source>
        <dbReference type="Proteomes" id="UP000245207"/>
    </source>
</evidence>
<feature type="domain" description="Disease resistance R13L4/SHOC-2-like LRR" evidence="4">
    <location>
        <begin position="304"/>
        <end position="521"/>
    </location>
</feature>
<evidence type="ECO:0000256" key="3">
    <source>
        <dbReference type="ARBA" id="ARBA00022737"/>
    </source>
</evidence>
<dbReference type="GO" id="GO:0005886">
    <property type="term" value="C:plasma membrane"/>
    <property type="evidence" value="ECO:0007669"/>
    <property type="project" value="UniProtKB-SubCell"/>
</dbReference>
<dbReference type="InterPro" id="IPR001611">
    <property type="entry name" value="Leu-rich_rpt"/>
</dbReference>
<comment type="caution">
    <text evidence="5">The sequence shown here is derived from an EMBL/GenBank/DDBJ whole genome shotgun (WGS) entry which is preliminary data.</text>
</comment>
<dbReference type="AlphaFoldDB" id="A0A2U1MNX7"/>